<feature type="compositionally biased region" description="Acidic residues" evidence="1">
    <location>
        <begin position="167"/>
        <end position="179"/>
    </location>
</feature>
<comment type="caution">
    <text evidence="2">The sequence shown here is derived from an EMBL/GenBank/DDBJ whole genome shotgun (WGS) entry which is preliminary data.</text>
</comment>
<protein>
    <submittedName>
        <fullName evidence="2">Uncharacterized protein</fullName>
    </submittedName>
</protein>
<feature type="compositionally biased region" description="Low complexity" evidence="1">
    <location>
        <begin position="665"/>
        <end position="683"/>
    </location>
</feature>
<accession>A0A8H4IMF9</accession>
<name>A0A8H4IMF9_9PEZI</name>
<feature type="compositionally biased region" description="Pro residues" evidence="1">
    <location>
        <begin position="562"/>
        <end position="571"/>
    </location>
</feature>
<feature type="region of interest" description="Disordered" evidence="1">
    <location>
        <begin position="213"/>
        <end position="257"/>
    </location>
</feature>
<keyword evidence="3" id="KW-1185">Reference proteome</keyword>
<evidence type="ECO:0000256" key="1">
    <source>
        <dbReference type="SAM" id="MobiDB-lite"/>
    </source>
</evidence>
<feature type="compositionally biased region" description="Polar residues" evidence="1">
    <location>
        <begin position="320"/>
        <end position="342"/>
    </location>
</feature>
<evidence type="ECO:0000313" key="3">
    <source>
        <dbReference type="Proteomes" id="UP000572817"/>
    </source>
</evidence>
<dbReference type="CDD" id="cd22744">
    <property type="entry name" value="OTU"/>
    <property type="match status" value="1"/>
</dbReference>
<feature type="region of interest" description="Disordered" evidence="1">
    <location>
        <begin position="320"/>
        <end position="343"/>
    </location>
</feature>
<feature type="compositionally biased region" description="Basic residues" evidence="1">
    <location>
        <begin position="699"/>
        <end position="709"/>
    </location>
</feature>
<feature type="region of interest" description="Disordered" evidence="1">
    <location>
        <begin position="145"/>
        <end position="187"/>
    </location>
</feature>
<feature type="compositionally biased region" description="Polar residues" evidence="1">
    <location>
        <begin position="719"/>
        <end position="729"/>
    </location>
</feature>
<feature type="compositionally biased region" description="Low complexity" evidence="1">
    <location>
        <begin position="390"/>
        <end position="400"/>
    </location>
</feature>
<evidence type="ECO:0000313" key="2">
    <source>
        <dbReference type="EMBL" id="KAF4301878.1"/>
    </source>
</evidence>
<feature type="compositionally biased region" description="Low complexity" evidence="1">
    <location>
        <begin position="775"/>
        <end position="788"/>
    </location>
</feature>
<feature type="compositionally biased region" description="Pro residues" evidence="1">
    <location>
        <begin position="684"/>
        <end position="693"/>
    </location>
</feature>
<dbReference type="EMBL" id="WWBZ02000073">
    <property type="protein sequence ID" value="KAF4301878.1"/>
    <property type="molecule type" value="Genomic_DNA"/>
</dbReference>
<proteinExistence type="predicted"/>
<dbReference type="OrthoDB" id="3946675at2759"/>
<dbReference type="Proteomes" id="UP000572817">
    <property type="component" value="Unassembled WGS sequence"/>
</dbReference>
<feature type="compositionally biased region" description="Acidic residues" evidence="1">
    <location>
        <begin position="443"/>
        <end position="454"/>
    </location>
</feature>
<reference evidence="2" key="1">
    <citation type="submission" date="2020-04" db="EMBL/GenBank/DDBJ databases">
        <title>Genome Assembly and Annotation of Botryosphaeria dothidea sdau 11-99, a Latent Pathogen of Apple Fruit Ring Rot in China.</title>
        <authorList>
            <person name="Yu C."/>
            <person name="Diao Y."/>
            <person name="Lu Q."/>
            <person name="Zhao J."/>
            <person name="Cui S."/>
            <person name="Peng C."/>
            <person name="He B."/>
            <person name="Liu H."/>
        </authorList>
    </citation>
    <scope>NUCLEOTIDE SEQUENCE [LARGE SCALE GENOMIC DNA]</scope>
    <source>
        <strain evidence="2">Sdau11-99</strain>
    </source>
</reference>
<feature type="compositionally biased region" description="Basic and acidic residues" evidence="1">
    <location>
        <begin position="517"/>
        <end position="537"/>
    </location>
</feature>
<dbReference type="AlphaFoldDB" id="A0A8H4IMF9"/>
<feature type="compositionally biased region" description="Low complexity" evidence="1">
    <location>
        <begin position="411"/>
        <end position="421"/>
    </location>
</feature>
<gene>
    <name evidence="2" type="ORF">GTA08_BOTSDO09789</name>
</gene>
<sequence>MHRDYLGDRTVTNERWIDYTALNAESRRLRLGSLLDQARGNVYGTDALAQVLADVYGVEIFLHSPLINPQSMDIDWNLQVRGDQMPSRNHQVHLINYRNLEHWDALRPLSNARYTNHNNADVNQEILRGVMRLGDGALIIPSRMERVPRRGRGPNYAAERQTSLADDGSDQDFDYDQDDGDPHVQRNLVNEEHRYLDGSGDEAEKGCWQEVGDSNAARNPETPVQPSSSRGASVLLSSSQKHSASTATTHDSTTTQALQQIAAQAGVQGRSLAARLIPSVTPEPLNLGPPAPLTAEQGTMMHMAARATVMTPLFRLIPTELSSTPEPQPRTSPSVSSASTHGTLDRHLSKLAGAESQQPPDPPSSHHSIQEALERSLAQHLDELEAQQTSRPSSSSSSSSRRSKRSRRNSDPGPGSGSSSTPRKRLRLSEVPHYIKRRPPQELVDEEIHEEQEEQQQQRPVLGSPFQYRPSRPQAVEPYSPGFQIYEDEDARQPPGPPAGFQDRRSAESRASPSETSSDRWARESPEAFQREVEWRRASFGRASPVAGPKKRMNLFGYRGPQPSPTMPRTPVPVGESPESTSMPHNEGWWPEFMDSASPRHTPVMPGGTPPPPAQDEQSSGRRTRSSPARTPFRIWSSPPVADDAVGRHTTAAPGASPTHPIELSSPNPSSNSNSTSEPSSTPSRPPIAPGPAPTNFRGTRRRPRHPPRHAQLPPRSVPQPQQHASTPPSVRAAGRPRKIAHIAAPEVQQRAMRRGTPSPQRDPPSRAQTPGVSRGLARADAMAAAGAARDDGAAPSSGGEKRRRNLRSAQGGGHGSGPSLADEWFGGSTPPSGSSV</sequence>
<organism evidence="2 3">
    <name type="scientific">Botryosphaeria dothidea</name>
    <dbReference type="NCBI Taxonomy" id="55169"/>
    <lineage>
        <taxon>Eukaryota</taxon>
        <taxon>Fungi</taxon>
        <taxon>Dikarya</taxon>
        <taxon>Ascomycota</taxon>
        <taxon>Pezizomycotina</taxon>
        <taxon>Dothideomycetes</taxon>
        <taxon>Dothideomycetes incertae sedis</taxon>
        <taxon>Botryosphaeriales</taxon>
        <taxon>Botryosphaeriaceae</taxon>
        <taxon>Botryosphaeria</taxon>
    </lineage>
</organism>
<feature type="region of interest" description="Disordered" evidence="1">
    <location>
        <begin position="384"/>
        <end position="837"/>
    </location>
</feature>
<feature type="compositionally biased region" description="Low complexity" evidence="1">
    <location>
        <begin position="227"/>
        <end position="257"/>
    </location>
</feature>